<dbReference type="GO" id="GO:0046873">
    <property type="term" value="F:metal ion transmembrane transporter activity"/>
    <property type="evidence" value="ECO:0007669"/>
    <property type="project" value="InterPro"/>
</dbReference>
<dbReference type="InterPro" id="IPR001727">
    <property type="entry name" value="GDT1-like"/>
</dbReference>
<feature type="transmembrane region" description="Helical" evidence="6">
    <location>
        <begin position="122"/>
        <end position="141"/>
    </location>
</feature>
<evidence type="ECO:0000256" key="3">
    <source>
        <dbReference type="ARBA" id="ARBA00022692"/>
    </source>
</evidence>
<keyword evidence="4 6" id="KW-1133">Transmembrane helix</keyword>
<evidence type="ECO:0000256" key="2">
    <source>
        <dbReference type="ARBA" id="ARBA00009190"/>
    </source>
</evidence>
<dbReference type="Proteomes" id="UP001158066">
    <property type="component" value="Unassembled WGS sequence"/>
</dbReference>
<dbReference type="PANTHER" id="PTHR12608:SF1">
    <property type="entry name" value="TRANSMEMBRANE PROTEIN 165"/>
    <property type="match status" value="1"/>
</dbReference>
<dbReference type="Pfam" id="PF01169">
    <property type="entry name" value="GDT1"/>
    <property type="match status" value="2"/>
</dbReference>
<evidence type="ECO:0000313" key="7">
    <source>
        <dbReference type="EMBL" id="SMP70075.1"/>
    </source>
</evidence>
<evidence type="ECO:0000256" key="4">
    <source>
        <dbReference type="ARBA" id="ARBA00022989"/>
    </source>
</evidence>
<gene>
    <name evidence="7" type="ORF">SAMN06296020_11984</name>
</gene>
<evidence type="ECO:0000256" key="6">
    <source>
        <dbReference type="SAM" id="Phobius"/>
    </source>
</evidence>
<keyword evidence="8" id="KW-1185">Reference proteome</keyword>
<keyword evidence="3 6" id="KW-0812">Transmembrane</keyword>
<evidence type="ECO:0000256" key="5">
    <source>
        <dbReference type="ARBA" id="ARBA00023136"/>
    </source>
</evidence>
<comment type="caution">
    <text evidence="7">The sequence shown here is derived from an EMBL/GenBank/DDBJ whole genome shotgun (WGS) entry which is preliminary data.</text>
</comment>
<dbReference type="AlphaFoldDB" id="A0AA46AKF5"/>
<evidence type="ECO:0000313" key="8">
    <source>
        <dbReference type="Proteomes" id="UP001158066"/>
    </source>
</evidence>
<feature type="transmembrane region" description="Helical" evidence="6">
    <location>
        <begin position="191"/>
        <end position="213"/>
    </location>
</feature>
<proteinExistence type="inferred from homology"/>
<sequence>MTDGLYRRPEWKIWIRVCTIKKQTINRNVRSCEFGDIHLELISALVPVAAKQMTGGSVLNEMAQAFLLIFLAEMGDKTQILAMTFATRYPMRKVLAGVFLGSLFNHGIAVFVGTFLTVVLPVQWLGVIASVSFLFFGYWALLASDEESETRMLQLGPVLTVATAFFIGELGDKTQLTAMALATQSGAPLATLAGTTMGMVGVSALGIIAGKLLGDRVPEVALKLIAANVFFVFGVIGLYNTLPMEWIYPYSVAVFMALMLMTALPLMRRAVREHRLDQTALKDVAVILKLDLEQIRHSVDRICNDKAACASCGKDECPVFELETLIEEAVSRENAILKQMRSPKIKVLREFKRQHLYDTLKVVYTTCRHCQPHHETCVLNQTRLVLEKLLFGHSLAFQGDWDQYLEQIHQEDHDYYHSHLQHWHETIKNENRRCTDELPQPRADAKPE</sequence>
<accession>A0AA46AKF5</accession>
<dbReference type="PANTHER" id="PTHR12608">
    <property type="entry name" value="TRANSMEMBRANE PROTEIN HTP-1 RELATED"/>
    <property type="match status" value="1"/>
</dbReference>
<feature type="transmembrane region" description="Helical" evidence="6">
    <location>
        <begin position="246"/>
        <end position="266"/>
    </location>
</feature>
<feature type="transmembrane region" description="Helical" evidence="6">
    <location>
        <begin position="153"/>
        <end position="171"/>
    </location>
</feature>
<feature type="transmembrane region" description="Helical" evidence="6">
    <location>
        <begin position="220"/>
        <end position="240"/>
    </location>
</feature>
<keyword evidence="5 6" id="KW-0472">Membrane</keyword>
<comment type="subcellular location">
    <subcellularLocation>
        <location evidence="1">Membrane</location>
        <topology evidence="1">Multi-pass membrane protein</topology>
    </subcellularLocation>
</comment>
<evidence type="ECO:0000256" key="1">
    <source>
        <dbReference type="ARBA" id="ARBA00004141"/>
    </source>
</evidence>
<protein>
    <submittedName>
        <fullName evidence="7">Ca2+/H+ antiporter, TMEM165/GDT1 family</fullName>
    </submittedName>
</protein>
<organism evidence="7 8">
    <name type="scientific">Anoxynatronum buryatiense</name>
    <dbReference type="NCBI Taxonomy" id="489973"/>
    <lineage>
        <taxon>Bacteria</taxon>
        <taxon>Bacillati</taxon>
        <taxon>Bacillota</taxon>
        <taxon>Clostridia</taxon>
        <taxon>Eubacteriales</taxon>
        <taxon>Clostridiaceae</taxon>
        <taxon>Anoxynatronum</taxon>
    </lineage>
</organism>
<dbReference type="EMBL" id="FXUF01000019">
    <property type="protein sequence ID" value="SMP70075.1"/>
    <property type="molecule type" value="Genomic_DNA"/>
</dbReference>
<reference evidence="7" key="1">
    <citation type="submission" date="2017-05" db="EMBL/GenBank/DDBJ databases">
        <authorList>
            <person name="Varghese N."/>
            <person name="Submissions S."/>
        </authorList>
    </citation>
    <scope>NUCLEOTIDE SEQUENCE</scope>
    <source>
        <strain evidence="7">Su22</strain>
    </source>
</reference>
<comment type="similarity">
    <text evidence="2">Belongs to the GDT1 family.</text>
</comment>
<feature type="transmembrane region" description="Helical" evidence="6">
    <location>
        <begin position="94"/>
        <end position="116"/>
    </location>
</feature>
<name>A0AA46AKF5_9CLOT</name>
<dbReference type="GO" id="GO:0016020">
    <property type="term" value="C:membrane"/>
    <property type="evidence" value="ECO:0007669"/>
    <property type="project" value="UniProtKB-SubCell"/>
</dbReference>